<evidence type="ECO:0000256" key="7">
    <source>
        <dbReference type="ARBA" id="ARBA00023328"/>
    </source>
</evidence>
<feature type="non-terminal residue" evidence="9">
    <location>
        <position position="1"/>
    </location>
</feature>
<reference evidence="9" key="1">
    <citation type="journal article" date="2021" name="Cell">
        <title>Tracing the genetic footprints of vertebrate landing in non-teleost ray-finned fishes.</title>
        <authorList>
            <person name="Bi X."/>
            <person name="Wang K."/>
            <person name="Yang L."/>
            <person name="Pan H."/>
            <person name="Jiang H."/>
            <person name="Wei Q."/>
            <person name="Fang M."/>
            <person name="Yu H."/>
            <person name="Zhu C."/>
            <person name="Cai Y."/>
            <person name="He Y."/>
            <person name="Gan X."/>
            <person name="Zeng H."/>
            <person name="Yu D."/>
            <person name="Zhu Y."/>
            <person name="Jiang H."/>
            <person name="Qiu Q."/>
            <person name="Yang H."/>
            <person name="Zhang Y.E."/>
            <person name="Wang W."/>
            <person name="Zhu M."/>
            <person name="He S."/>
            <person name="Zhang G."/>
        </authorList>
    </citation>
    <scope>NUCLEOTIDE SEQUENCE</scope>
    <source>
        <strain evidence="9">Allg_001</strain>
    </source>
</reference>
<dbReference type="GO" id="GO:0031511">
    <property type="term" value="C:Mis6-Sim4 complex"/>
    <property type="evidence" value="ECO:0007669"/>
    <property type="project" value="TreeGrafter"/>
</dbReference>
<protein>
    <recommendedName>
        <fullName evidence="4">Centromere protein O</fullName>
    </recommendedName>
</protein>
<evidence type="ECO:0000256" key="3">
    <source>
        <dbReference type="ARBA" id="ARBA00007321"/>
    </source>
</evidence>
<dbReference type="AlphaFoldDB" id="A0A8J7P538"/>
<sequence>GVLAHLEVLEEKSVKLSQYQQQTLQKQSRVKKLRATVQRLRAQRDQLRAKVNSTMSLQMLTAVLNLEGQNSNREDDEETQYSIPEVNMSLLKARQTQVKSFLDIHRLIGGYDITETRSGRGLCFSLSTAYEGLYLDSYNLEIDLTRTLRIYRHNIPPFIPLEQLAKQNLQTDILGFLSSLSQHLNGFAGRSYQVKQIQEQLGDTVAVLEKNSLCNLVTIMCSDKVGKETSVLIILEYGDLTRCLPTRVTIESEDKALSLTARWIEHQSLFMQTPGHKVLLNLKKKGRIL</sequence>
<evidence type="ECO:0000256" key="1">
    <source>
        <dbReference type="ARBA" id="ARBA00004123"/>
    </source>
</evidence>
<feature type="coiled-coil region" evidence="8">
    <location>
        <begin position="30"/>
        <end position="57"/>
    </location>
</feature>
<gene>
    <name evidence="9" type="primary">Cenpo</name>
    <name evidence="9" type="ORF">GTO95_0012629</name>
</gene>
<comment type="subcellular location">
    <subcellularLocation>
        <location evidence="2">Chromosome</location>
        <location evidence="2">Centromere</location>
    </subcellularLocation>
    <subcellularLocation>
        <location evidence="1">Nucleus</location>
    </subcellularLocation>
</comment>
<dbReference type="PANTHER" id="PTHR14582:SF1">
    <property type="entry name" value="CENTROMERE PROTEIN O"/>
    <property type="match status" value="1"/>
</dbReference>
<evidence type="ECO:0000256" key="8">
    <source>
        <dbReference type="SAM" id="Coils"/>
    </source>
</evidence>
<evidence type="ECO:0000256" key="4">
    <source>
        <dbReference type="ARBA" id="ARBA00016395"/>
    </source>
</evidence>
<proteinExistence type="inferred from homology"/>
<organism evidence="9 10">
    <name type="scientific">Atractosteus spatula</name>
    <name type="common">Alligator gar</name>
    <name type="synonym">Lepisosteus spatula</name>
    <dbReference type="NCBI Taxonomy" id="7917"/>
    <lineage>
        <taxon>Eukaryota</taxon>
        <taxon>Metazoa</taxon>
        <taxon>Chordata</taxon>
        <taxon>Craniata</taxon>
        <taxon>Vertebrata</taxon>
        <taxon>Euteleostomi</taxon>
        <taxon>Actinopterygii</taxon>
        <taxon>Neopterygii</taxon>
        <taxon>Holostei</taxon>
        <taxon>Semionotiformes</taxon>
        <taxon>Lepisosteidae</taxon>
        <taxon>Atractosteus</taxon>
    </lineage>
</organism>
<name>A0A8J7P538_ATRSP</name>
<keyword evidence="5" id="KW-0158">Chromosome</keyword>
<comment type="similarity">
    <text evidence="3">Belongs to the CENP-O/MCM21 family.</text>
</comment>
<keyword evidence="10" id="KW-1185">Reference proteome</keyword>
<evidence type="ECO:0000256" key="6">
    <source>
        <dbReference type="ARBA" id="ARBA00023242"/>
    </source>
</evidence>
<accession>A0A8J7P538</accession>
<evidence type="ECO:0000313" key="9">
    <source>
        <dbReference type="EMBL" id="MBN3325607.1"/>
    </source>
</evidence>
<keyword evidence="6" id="KW-0539">Nucleus</keyword>
<dbReference type="GO" id="GO:0005634">
    <property type="term" value="C:nucleus"/>
    <property type="evidence" value="ECO:0007669"/>
    <property type="project" value="UniProtKB-SubCell"/>
</dbReference>
<evidence type="ECO:0000256" key="2">
    <source>
        <dbReference type="ARBA" id="ARBA00004584"/>
    </source>
</evidence>
<dbReference type="PANTHER" id="PTHR14582">
    <property type="entry name" value="INNER KINETOCHORE SUBUNIT MAL2"/>
    <property type="match status" value="1"/>
</dbReference>
<dbReference type="Proteomes" id="UP000736164">
    <property type="component" value="Unassembled WGS sequence"/>
</dbReference>
<dbReference type="Pfam" id="PF09496">
    <property type="entry name" value="CENP-O"/>
    <property type="match status" value="1"/>
</dbReference>
<dbReference type="InterPro" id="IPR018464">
    <property type="entry name" value="CENP-O"/>
</dbReference>
<keyword evidence="8" id="KW-0175">Coiled coil</keyword>
<keyword evidence="7" id="KW-0137">Centromere</keyword>
<evidence type="ECO:0000313" key="10">
    <source>
        <dbReference type="Proteomes" id="UP000736164"/>
    </source>
</evidence>
<dbReference type="CDD" id="cd23836">
    <property type="entry name" value="DRWD-C_CENP-O"/>
    <property type="match status" value="1"/>
</dbReference>
<dbReference type="CDD" id="cd23835">
    <property type="entry name" value="DRWD-N_CENP-O"/>
    <property type="match status" value="1"/>
</dbReference>
<dbReference type="EMBL" id="JAAWVO010076479">
    <property type="protein sequence ID" value="MBN3325607.1"/>
    <property type="molecule type" value="Genomic_DNA"/>
</dbReference>
<feature type="non-terminal residue" evidence="9">
    <location>
        <position position="289"/>
    </location>
</feature>
<evidence type="ECO:0000256" key="5">
    <source>
        <dbReference type="ARBA" id="ARBA00022454"/>
    </source>
</evidence>
<comment type="caution">
    <text evidence="9">The sequence shown here is derived from an EMBL/GenBank/DDBJ whole genome shotgun (WGS) entry which is preliminary data.</text>
</comment>